<evidence type="ECO:0000256" key="3">
    <source>
        <dbReference type="ARBA" id="ARBA00022448"/>
    </source>
</evidence>
<evidence type="ECO:0000259" key="7">
    <source>
        <dbReference type="PROSITE" id="PS50983"/>
    </source>
</evidence>
<dbReference type="Pfam" id="PF01497">
    <property type="entry name" value="Peripla_BP_2"/>
    <property type="match status" value="1"/>
</dbReference>
<protein>
    <submittedName>
        <fullName evidence="8">ABC transporter substrate-binding protein</fullName>
    </submittedName>
</protein>
<organism evidence="8 9">
    <name type="scientific">Paenibacillus antibioticophila</name>
    <dbReference type="NCBI Taxonomy" id="1274374"/>
    <lineage>
        <taxon>Bacteria</taxon>
        <taxon>Bacillati</taxon>
        <taxon>Bacillota</taxon>
        <taxon>Bacilli</taxon>
        <taxon>Bacillales</taxon>
        <taxon>Paenibacillaceae</taxon>
        <taxon>Paenibacillus</taxon>
    </lineage>
</organism>
<comment type="subcellular location">
    <subcellularLocation>
        <location evidence="1">Cell envelope</location>
    </subcellularLocation>
</comment>
<dbReference type="InterPro" id="IPR051313">
    <property type="entry name" value="Bact_iron-sidero_bind"/>
</dbReference>
<dbReference type="PANTHER" id="PTHR30532:SF26">
    <property type="entry name" value="IRON(3+)-HYDROXAMATE-BINDING PROTEIN FHUD"/>
    <property type="match status" value="1"/>
</dbReference>
<dbReference type="PANTHER" id="PTHR30532">
    <property type="entry name" value="IRON III DICITRATE-BINDING PERIPLASMIC PROTEIN"/>
    <property type="match status" value="1"/>
</dbReference>
<comment type="caution">
    <text evidence="8">The sequence shown here is derived from an EMBL/GenBank/DDBJ whole genome shotgun (WGS) entry which is preliminary data.</text>
</comment>
<evidence type="ECO:0000313" key="8">
    <source>
        <dbReference type="EMBL" id="GIO36629.1"/>
    </source>
</evidence>
<dbReference type="RefSeq" id="WP_212938957.1">
    <property type="nucleotide sequence ID" value="NZ_BORR01000004.1"/>
</dbReference>
<evidence type="ECO:0000256" key="5">
    <source>
        <dbReference type="SAM" id="MobiDB-lite"/>
    </source>
</evidence>
<feature type="chain" id="PRO_5039615840" evidence="6">
    <location>
        <begin position="24"/>
        <end position="334"/>
    </location>
</feature>
<dbReference type="GO" id="GO:1901678">
    <property type="term" value="P:iron coordination entity transport"/>
    <property type="evidence" value="ECO:0007669"/>
    <property type="project" value="UniProtKB-ARBA"/>
</dbReference>
<feature type="region of interest" description="Disordered" evidence="5">
    <location>
        <begin position="24"/>
        <end position="65"/>
    </location>
</feature>
<dbReference type="PROSITE" id="PS51257">
    <property type="entry name" value="PROKAR_LIPOPROTEIN"/>
    <property type="match status" value="1"/>
</dbReference>
<feature type="compositionally biased region" description="Low complexity" evidence="5">
    <location>
        <begin position="24"/>
        <end position="64"/>
    </location>
</feature>
<dbReference type="SUPFAM" id="SSF53807">
    <property type="entry name" value="Helical backbone' metal receptor"/>
    <property type="match status" value="1"/>
</dbReference>
<evidence type="ECO:0000256" key="2">
    <source>
        <dbReference type="ARBA" id="ARBA00008814"/>
    </source>
</evidence>
<dbReference type="Proteomes" id="UP000681162">
    <property type="component" value="Unassembled WGS sequence"/>
</dbReference>
<keyword evidence="3" id="KW-0813">Transport</keyword>
<evidence type="ECO:0000313" key="9">
    <source>
        <dbReference type="Proteomes" id="UP000681162"/>
    </source>
</evidence>
<dbReference type="GO" id="GO:0030288">
    <property type="term" value="C:outer membrane-bounded periplasmic space"/>
    <property type="evidence" value="ECO:0007669"/>
    <property type="project" value="TreeGrafter"/>
</dbReference>
<feature type="domain" description="Fe/B12 periplasmic-binding" evidence="7">
    <location>
        <begin position="82"/>
        <end position="334"/>
    </location>
</feature>
<evidence type="ECO:0000256" key="6">
    <source>
        <dbReference type="SAM" id="SignalP"/>
    </source>
</evidence>
<dbReference type="AlphaFoldDB" id="A0A919XRI2"/>
<keyword evidence="4 6" id="KW-0732">Signal</keyword>
<dbReference type="EMBL" id="BORR01000004">
    <property type="protein sequence ID" value="GIO36629.1"/>
    <property type="molecule type" value="Genomic_DNA"/>
</dbReference>
<accession>A0A919XRI2</accession>
<dbReference type="CDD" id="cd01138">
    <property type="entry name" value="FeuA"/>
    <property type="match status" value="1"/>
</dbReference>
<reference evidence="8 9" key="1">
    <citation type="submission" date="2021-03" db="EMBL/GenBank/DDBJ databases">
        <title>Antimicrobial resistance genes in bacteria isolated from Japanese honey, and their potential for conferring macrolide and lincosamide resistance in the American foulbrood pathogen Paenibacillus larvae.</title>
        <authorList>
            <person name="Okamoto M."/>
            <person name="Kumagai M."/>
            <person name="Kanamori H."/>
            <person name="Takamatsu D."/>
        </authorList>
    </citation>
    <scope>NUCLEOTIDE SEQUENCE [LARGE SCALE GENOMIC DNA]</scope>
    <source>
        <strain evidence="8 9">J41TS12</strain>
    </source>
</reference>
<sequence>MKRWLLPLFVVVVLALSACGNTANNNSAAGTNNSASEANTSADNGGSADADSSSNSSANESSADTITYQSENGPIEVPANPQRIVMLSGHAGSLLKLGVPIAGTDSWAKANPNFKDELQAVPEVSAENIESILNVKPDLIIASADIQNADKLKQIAPLVTYTYNKVDYLTQVLEIGKAVNKEAEAAAWVADFKERARKAGEEIKAKIGADSTISIIEGDSKALYTFGDAWGRGTEIVYQAMGLKMPDKVKEMTAEAGYYDLSLEVLPEYMGDYVIYSKDPNADASFQETSTYKNIPAVKNNRVFEVEATGFYFNDALSLDYQLDFITQSLLGSN</sequence>
<dbReference type="PROSITE" id="PS50983">
    <property type="entry name" value="FE_B12_PBP"/>
    <property type="match status" value="1"/>
</dbReference>
<keyword evidence="9" id="KW-1185">Reference proteome</keyword>
<dbReference type="Gene3D" id="3.40.50.1980">
    <property type="entry name" value="Nitrogenase molybdenum iron protein domain"/>
    <property type="match status" value="2"/>
</dbReference>
<gene>
    <name evidence="8" type="primary">fhuD</name>
    <name evidence="8" type="ORF">J41TS12_14900</name>
</gene>
<evidence type="ECO:0000256" key="1">
    <source>
        <dbReference type="ARBA" id="ARBA00004196"/>
    </source>
</evidence>
<feature type="signal peptide" evidence="6">
    <location>
        <begin position="1"/>
        <end position="23"/>
    </location>
</feature>
<dbReference type="InterPro" id="IPR002491">
    <property type="entry name" value="ABC_transptr_periplasmic_BD"/>
</dbReference>
<proteinExistence type="inferred from homology"/>
<name>A0A919XRI2_9BACL</name>
<evidence type="ECO:0000256" key="4">
    <source>
        <dbReference type="ARBA" id="ARBA00022729"/>
    </source>
</evidence>
<comment type="similarity">
    <text evidence="2">Belongs to the bacterial solute-binding protein 8 family.</text>
</comment>